<evidence type="ECO:0000259" key="1">
    <source>
        <dbReference type="Pfam" id="PF02464"/>
    </source>
</evidence>
<evidence type="ECO:0000313" key="2">
    <source>
        <dbReference type="EMBL" id="KUG27249.1"/>
    </source>
</evidence>
<name>A0A0W8G2H6_9ZZZZ</name>
<dbReference type="EMBL" id="LNQE01000345">
    <property type="protein sequence ID" value="KUG27249.1"/>
    <property type="molecule type" value="Genomic_DNA"/>
</dbReference>
<gene>
    <name evidence="2" type="ORF">ASZ90_002885</name>
</gene>
<dbReference type="InterPro" id="IPR008136">
    <property type="entry name" value="CinA_C"/>
</dbReference>
<dbReference type="InterPro" id="IPR036653">
    <property type="entry name" value="CinA-like_C"/>
</dbReference>
<organism evidence="2">
    <name type="scientific">hydrocarbon metagenome</name>
    <dbReference type="NCBI Taxonomy" id="938273"/>
    <lineage>
        <taxon>unclassified sequences</taxon>
        <taxon>metagenomes</taxon>
        <taxon>ecological metagenomes</taxon>
    </lineage>
</organism>
<proteinExistence type="predicted"/>
<dbReference type="SUPFAM" id="SSF142433">
    <property type="entry name" value="CinA-like"/>
    <property type="match status" value="1"/>
</dbReference>
<feature type="domain" description="CinA C-terminal" evidence="1">
    <location>
        <begin position="1"/>
        <end position="105"/>
    </location>
</feature>
<sequence>MVAYADSVKTGLLGVPGPALASAGAVSRETVTAMAEGARKATGASCAVAVSGIAGPGGGTPDKPVGTVWMAFAMPDATDAQSFQFTGSRQEIKAKTAAAALGNLVARLAPAD</sequence>
<comment type="caution">
    <text evidence="2">The sequence shown here is derived from an EMBL/GenBank/DDBJ whole genome shotgun (WGS) entry which is preliminary data.</text>
</comment>
<accession>A0A0W8G2H6</accession>
<reference evidence="2" key="1">
    <citation type="journal article" date="2015" name="Proc. Natl. Acad. Sci. U.S.A.">
        <title>Networks of energetic and metabolic interactions define dynamics in microbial communities.</title>
        <authorList>
            <person name="Embree M."/>
            <person name="Liu J.K."/>
            <person name="Al-Bassam M.M."/>
            <person name="Zengler K."/>
        </authorList>
    </citation>
    <scope>NUCLEOTIDE SEQUENCE</scope>
</reference>
<dbReference type="Pfam" id="PF02464">
    <property type="entry name" value="CinA"/>
    <property type="match status" value="1"/>
</dbReference>
<protein>
    <submittedName>
        <fullName evidence="2">C-terminal domain of cina type s</fullName>
    </submittedName>
</protein>
<dbReference type="NCBIfam" id="TIGR00199">
    <property type="entry name" value="PncC_domain"/>
    <property type="match status" value="1"/>
</dbReference>
<dbReference type="Gene3D" id="3.90.950.20">
    <property type="entry name" value="CinA-like"/>
    <property type="match status" value="1"/>
</dbReference>
<dbReference type="AlphaFoldDB" id="A0A0W8G2H6"/>